<dbReference type="PANTHER" id="PTHR12918:SF1">
    <property type="entry name" value="CYSTEINE DIOXYGENASE TYPE 1"/>
    <property type="match status" value="1"/>
</dbReference>
<comment type="cofactor">
    <cofactor evidence="9">
        <name>Fe cation</name>
        <dbReference type="ChEBI" id="CHEBI:24875"/>
    </cofactor>
    <text evidence="9">Binds 1 Fe cation per subunit.</text>
</comment>
<evidence type="ECO:0000256" key="5">
    <source>
        <dbReference type="ARBA" id="ARBA00023002"/>
    </source>
</evidence>
<dbReference type="EC" id="1.13.11.20" evidence="2 9"/>
<dbReference type="GO" id="GO:0008198">
    <property type="term" value="F:ferrous iron binding"/>
    <property type="evidence" value="ECO:0007669"/>
    <property type="project" value="TreeGrafter"/>
</dbReference>
<dbReference type="InterPro" id="IPR010300">
    <property type="entry name" value="CDO_1"/>
</dbReference>
<evidence type="ECO:0000256" key="10">
    <source>
        <dbReference type="SAM" id="MobiDB-lite"/>
    </source>
</evidence>
<dbReference type="PANTHER" id="PTHR12918">
    <property type="entry name" value="CYSTEINE DIOXYGENASE"/>
    <property type="match status" value="1"/>
</dbReference>
<dbReference type="RefSeq" id="XP_016765157.1">
    <property type="nucleotide sequence ID" value="XM_016903477.1"/>
</dbReference>
<reference evidence="11 12" key="1">
    <citation type="journal article" date="2012" name="PLoS Pathog.">
        <title>Diverse lifestyles and strategies of plant pathogenesis encoded in the genomes of eighteen Dothideomycetes fungi.</title>
        <authorList>
            <person name="Ohm R.A."/>
            <person name="Feau N."/>
            <person name="Henrissat B."/>
            <person name="Schoch C.L."/>
            <person name="Horwitz B.A."/>
            <person name="Barry K.W."/>
            <person name="Condon B.J."/>
            <person name="Copeland A.C."/>
            <person name="Dhillon B."/>
            <person name="Glaser F."/>
            <person name="Hesse C.N."/>
            <person name="Kosti I."/>
            <person name="LaButti K."/>
            <person name="Lindquist E.A."/>
            <person name="Lucas S."/>
            <person name="Salamov A.A."/>
            <person name="Bradshaw R.E."/>
            <person name="Ciuffetti L."/>
            <person name="Hamelin R.C."/>
            <person name="Kema G.H.J."/>
            <person name="Lawrence C."/>
            <person name="Scott J.A."/>
            <person name="Spatafora J.W."/>
            <person name="Turgeon B.G."/>
            <person name="de Wit P.J.G.M."/>
            <person name="Zhong S."/>
            <person name="Goodwin S.B."/>
            <person name="Grigoriev I.V."/>
        </authorList>
    </citation>
    <scope>NUCLEOTIDE SEQUENCE [LARGE SCALE GENOMIC DNA]</scope>
    <source>
        <strain evidence="11 12">SO2202</strain>
    </source>
</reference>
<evidence type="ECO:0000256" key="3">
    <source>
        <dbReference type="ARBA" id="ARBA00022723"/>
    </source>
</evidence>
<evidence type="ECO:0000256" key="8">
    <source>
        <dbReference type="PIRSR" id="PIRSR610300-51"/>
    </source>
</evidence>
<feature type="region of interest" description="Disordered" evidence="10">
    <location>
        <begin position="158"/>
        <end position="198"/>
    </location>
</feature>
<evidence type="ECO:0000256" key="9">
    <source>
        <dbReference type="RuleBase" id="RU366010"/>
    </source>
</evidence>
<proteinExistence type="inferred from homology"/>
<keyword evidence="7" id="KW-0883">Thioether bond</keyword>
<comment type="catalytic activity">
    <reaction evidence="9">
        <text>L-cysteine + O2 = 3-sulfino-L-alanine + H(+)</text>
        <dbReference type="Rhea" id="RHEA:20441"/>
        <dbReference type="ChEBI" id="CHEBI:15378"/>
        <dbReference type="ChEBI" id="CHEBI:15379"/>
        <dbReference type="ChEBI" id="CHEBI:35235"/>
        <dbReference type="ChEBI" id="CHEBI:61085"/>
        <dbReference type="EC" id="1.13.11.20"/>
    </reaction>
</comment>
<dbReference type="eggNOG" id="KOG4064">
    <property type="taxonomic scope" value="Eukaryota"/>
</dbReference>
<dbReference type="AlphaFoldDB" id="N1QIH8"/>
<dbReference type="OrthoDB" id="543511at2759"/>
<dbReference type="Pfam" id="PF05995">
    <property type="entry name" value="CDO_I"/>
    <property type="match status" value="2"/>
</dbReference>
<evidence type="ECO:0000256" key="1">
    <source>
        <dbReference type="ARBA" id="ARBA00006622"/>
    </source>
</evidence>
<dbReference type="InterPro" id="IPR011051">
    <property type="entry name" value="RmlC_Cupin_sf"/>
</dbReference>
<feature type="binding site" evidence="8">
    <location>
        <position position="124"/>
    </location>
    <ligand>
        <name>Fe cation</name>
        <dbReference type="ChEBI" id="CHEBI:24875"/>
        <note>catalytic</note>
    </ligand>
</feature>
<dbReference type="CDD" id="cd10548">
    <property type="entry name" value="cupin_CDO"/>
    <property type="match status" value="1"/>
</dbReference>
<keyword evidence="5 9" id="KW-0560">Oxidoreductase</keyword>
<evidence type="ECO:0000313" key="12">
    <source>
        <dbReference type="Proteomes" id="UP000016931"/>
    </source>
</evidence>
<dbReference type="GO" id="GO:0019448">
    <property type="term" value="P:L-cysteine catabolic process"/>
    <property type="evidence" value="ECO:0007669"/>
    <property type="project" value="TreeGrafter"/>
</dbReference>
<feature type="binding site" evidence="8">
    <location>
        <position position="217"/>
    </location>
    <ligand>
        <name>Fe cation</name>
        <dbReference type="ChEBI" id="CHEBI:24875"/>
        <note>catalytic</note>
    </ligand>
</feature>
<dbReference type="SUPFAM" id="SSF51182">
    <property type="entry name" value="RmlC-like cupins"/>
    <property type="match status" value="1"/>
</dbReference>
<feature type="compositionally biased region" description="Low complexity" evidence="10">
    <location>
        <begin position="8"/>
        <end position="18"/>
    </location>
</feature>
<dbReference type="GO" id="GO:0017172">
    <property type="term" value="F:cysteine dioxygenase activity"/>
    <property type="evidence" value="ECO:0007669"/>
    <property type="project" value="UniProtKB-UniRule"/>
</dbReference>
<evidence type="ECO:0000256" key="7">
    <source>
        <dbReference type="PIRSR" id="PIRSR610300-50"/>
    </source>
</evidence>
<feature type="region of interest" description="Disordered" evidence="10">
    <location>
        <begin position="1"/>
        <end position="39"/>
    </location>
</feature>
<feature type="cross-link" description="3'-(S-cysteinyl)-tyrosine (Cys-Tyr)" evidence="7">
    <location>
        <begin position="129"/>
        <end position="235"/>
    </location>
</feature>
<feature type="binding site" evidence="8">
    <location>
        <position position="122"/>
    </location>
    <ligand>
        <name>Fe cation</name>
        <dbReference type="ChEBI" id="CHEBI:24875"/>
        <note>catalytic</note>
    </ligand>
</feature>
<sequence length="275" mass="29595">MSTTVVRSPSSAGSAKAASLHDSARDSGSPEPQNPLDGFGSLVEKIESILGTGERIRSEEVDIDALMAAMEAYTSDESEWSQYAFADAQKKYTRNLVSAGNHLGNLLVLVWTPGEDQTSPVHDHADAHCVMKILKGSLTETLYGYPCEATCTPPTMEVDNDAPSSGSSTGHKCCHSRRDPSAQSTSTTTASSELPVKKKTTYTRDQVTYISDRLGLHSVGNSLGENDFAVSLHLYTPPNAATFGCSTYDPVTGKKSAEKHKMNHFYSEFGVKMSD</sequence>
<dbReference type="Gene3D" id="2.60.120.10">
    <property type="entry name" value="Jelly Rolls"/>
    <property type="match status" value="1"/>
</dbReference>
<evidence type="ECO:0000256" key="6">
    <source>
        <dbReference type="ARBA" id="ARBA00023004"/>
    </source>
</evidence>
<dbReference type="Proteomes" id="UP000016931">
    <property type="component" value="Unassembled WGS sequence"/>
</dbReference>
<dbReference type="GeneID" id="27900614"/>
<dbReference type="EMBL" id="KB456260">
    <property type="protein sequence ID" value="EMF17036.1"/>
    <property type="molecule type" value="Genomic_DNA"/>
</dbReference>
<accession>N1QIH8</accession>
<gene>
    <name evidence="11" type="ORF">SEPMUDRAFT_146144</name>
</gene>
<dbReference type="HOGENOM" id="CLU_079443_4_1_1"/>
<keyword evidence="4 9" id="KW-0223">Dioxygenase</keyword>
<feature type="compositionally biased region" description="Low complexity" evidence="10">
    <location>
        <begin position="181"/>
        <end position="192"/>
    </location>
</feature>
<keyword evidence="12" id="KW-1185">Reference proteome</keyword>
<evidence type="ECO:0000313" key="11">
    <source>
        <dbReference type="EMBL" id="EMF17036.1"/>
    </source>
</evidence>
<keyword evidence="3 8" id="KW-0479">Metal-binding</keyword>
<evidence type="ECO:0000256" key="2">
    <source>
        <dbReference type="ARBA" id="ARBA00013133"/>
    </source>
</evidence>
<name>N1QIH8_SPHMS</name>
<protein>
    <recommendedName>
        <fullName evidence="2 9">Cysteine dioxygenase</fullName>
        <ecNumber evidence="2 9">1.13.11.20</ecNumber>
    </recommendedName>
</protein>
<keyword evidence="6 8" id="KW-0408">Iron</keyword>
<comment type="similarity">
    <text evidence="1 9">Belongs to the cysteine dioxygenase family.</text>
</comment>
<dbReference type="OMA" id="EVRYEWP"/>
<dbReference type="STRING" id="692275.N1QIH8"/>
<evidence type="ECO:0000256" key="4">
    <source>
        <dbReference type="ARBA" id="ARBA00022964"/>
    </source>
</evidence>
<organism evidence="11 12">
    <name type="scientific">Sphaerulina musiva (strain SO2202)</name>
    <name type="common">Poplar stem canker fungus</name>
    <name type="synonym">Septoria musiva</name>
    <dbReference type="NCBI Taxonomy" id="692275"/>
    <lineage>
        <taxon>Eukaryota</taxon>
        <taxon>Fungi</taxon>
        <taxon>Dikarya</taxon>
        <taxon>Ascomycota</taxon>
        <taxon>Pezizomycotina</taxon>
        <taxon>Dothideomycetes</taxon>
        <taxon>Dothideomycetidae</taxon>
        <taxon>Mycosphaerellales</taxon>
        <taxon>Mycosphaerellaceae</taxon>
        <taxon>Sphaerulina</taxon>
    </lineage>
</organism>
<dbReference type="InterPro" id="IPR014710">
    <property type="entry name" value="RmlC-like_jellyroll"/>
</dbReference>